<protein>
    <recommendedName>
        <fullName evidence="4">Retrotransposon gag domain-containing protein</fullName>
    </recommendedName>
</protein>
<dbReference type="AlphaFoldDB" id="A0AAD8VP72"/>
<dbReference type="Pfam" id="PF14223">
    <property type="entry name" value="Retrotran_gag_2"/>
    <property type="match status" value="1"/>
</dbReference>
<keyword evidence="1" id="KW-1133">Transmembrane helix</keyword>
<keyword evidence="1" id="KW-0472">Membrane</keyword>
<evidence type="ECO:0000256" key="1">
    <source>
        <dbReference type="SAM" id="Phobius"/>
    </source>
</evidence>
<dbReference type="PANTHER" id="PTHR47481:SF31">
    <property type="entry name" value="OS01G0873500 PROTEIN"/>
    <property type="match status" value="1"/>
</dbReference>
<sequence>MASSSSSATVLAAALGAPPAQLLTRDNALVWKALVVPALRGARVLDLVEGSERAPVEKLEADDENKKKITIENPEYASWIARDQQVLRWLLNALSPDVLVHVIGLETYAEVWAALNAHVSTASKSRAQRLRGALNDTKKNDLTAEKYFAKMKTLASELAAACKPLDEDELICYLIKYKPMIASTNPKIFHFCHLPMLLAVVLLLREATIGGVMIVVDRTVGGMTVLASKTIVDAVTTATARSAVTTAWSVVTIAIARTAVTTVDVAMIMTDVTVAATRVAAMEAAIKADVMMTVHTVVTMATDVMMVGDVVAANPPHMLIPLARSVPFMGIPPMTAGGVMAMTAVTVVIMETKATRMQIMLPMALIQTGTMTLAQLIVSLEN</sequence>
<accession>A0AAD8VP72</accession>
<keyword evidence="3" id="KW-1185">Reference proteome</keyword>
<dbReference type="EMBL" id="JAUUTY010000006">
    <property type="protein sequence ID" value="KAK1614897.1"/>
    <property type="molecule type" value="Genomic_DNA"/>
</dbReference>
<keyword evidence="1" id="KW-0812">Transmembrane</keyword>
<evidence type="ECO:0008006" key="4">
    <source>
        <dbReference type="Google" id="ProtNLM"/>
    </source>
</evidence>
<evidence type="ECO:0000313" key="3">
    <source>
        <dbReference type="Proteomes" id="UP001231189"/>
    </source>
</evidence>
<dbReference type="PANTHER" id="PTHR47481">
    <property type="match status" value="1"/>
</dbReference>
<dbReference type="Proteomes" id="UP001231189">
    <property type="component" value="Unassembled WGS sequence"/>
</dbReference>
<feature type="transmembrane region" description="Helical" evidence="1">
    <location>
        <begin position="328"/>
        <end position="349"/>
    </location>
</feature>
<reference evidence="2" key="1">
    <citation type="submission" date="2023-07" db="EMBL/GenBank/DDBJ databases">
        <title>A chromosome-level genome assembly of Lolium multiflorum.</title>
        <authorList>
            <person name="Chen Y."/>
            <person name="Copetti D."/>
            <person name="Kolliker R."/>
            <person name="Studer B."/>
        </authorList>
    </citation>
    <scope>NUCLEOTIDE SEQUENCE</scope>
    <source>
        <strain evidence="2">02402/16</strain>
        <tissue evidence="2">Leaf</tissue>
    </source>
</reference>
<comment type="caution">
    <text evidence="2">The sequence shown here is derived from an EMBL/GenBank/DDBJ whole genome shotgun (WGS) entry which is preliminary data.</text>
</comment>
<name>A0AAD8VP72_LOLMU</name>
<proteinExistence type="predicted"/>
<evidence type="ECO:0000313" key="2">
    <source>
        <dbReference type="EMBL" id="KAK1614897.1"/>
    </source>
</evidence>
<organism evidence="2 3">
    <name type="scientific">Lolium multiflorum</name>
    <name type="common">Italian ryegrass</name>
    <name type="synonym">Lolium perenne subsp. multiflorum</name>
    <dbReference type="NCBI Taxonomy" id="4521"/>
    <lineage>
        <taxon>Eukaryota</taxon>
        <taxon>Viridiplantae</taxon>
        <taxon>Streptophyta</taxon>
        <taxon>Embryophyta</taxon>
        <taxon>Tracheophyta</taxon>
        <taxon>Spermatophyta</taxon>
        <taxon>Magnoliopsida</taxon>
        <taxon>Liliopsida</taxon>
        <taxon>Poales</taxon>
        <taxon>Poaceae</taxon>
        <taxon>BOP clade</taxon>
        <taxon>Pooideae</taxon>
        <taxon>Poodae</taxon>
        <taxon>Poeae</taxon>
        <taxon>Poeae Chloroplast Group 2 (Poeae type)</taxon>
        <taxon>Loliodinae</taxon>
        <taxon>Loliinae</taxon>
        <taxon>Lolium</taxon>
    </lineage>
</organism>
<gene>
    <name evidence="2" type="ORF">QYE76_020414</name>
</gene>